<dbReference type="GO" id="GO:0003924">
    <property type="term" value="F:GTPase activity"/>
    <property type="evidence" value="ECO:0007669"/>
    <property type="project" value="InterPro"/>
</dbReference>
<dbReference type="CDD" id="cd00154">
    <property type="entry name" value="Rab"/>
    <property type="match status" value="1"/>
</dbReference>
<dbReference type="EnsemblMetazoa" id="XM_011407552.2">
    <property type="protein sequence ID" value="XP_011405854.1"/>
    <property type="gene ID" value="LOC105313817"/>
</dbReference>
<dbReference type="PROSITE" id="PS51419">
    <property type="entry name" value="RAB"/>
    <property type="match status" value="1"/>
</dbReference>
<evidence type="ECO:0000256" key="2">
    <source>
        <dbReference type="ARBA" id="ARBA00022741"/>
    </source>
</evidence>
<dbReference type="PRINTS" id="PR00449">
    <property type="entry name" value="RASTRNSFRMNG"/>
</dbReference>
<dbReference type="InterPro" id="IPR001806">
    <property type="entry name" value="Small_GTPase"/>
</dbReference>
<accession>A0A1X7U7Y4</accession>
<dbReference type="GO" id="GO:0005525">
    <property type="term" value="F:GTP binding"/>
    <property type="evidence" value="ECO:0007669"/>
    <property type="project" value="InterPro"/>
</dbReference>
<dbReference type="AlphaFoldDB" id="A0A1X7U7Y4"/>
<dbReference type="STRING" id="400682.A0A1X7U7Y4"/>
<dbReference type="KEGG" id="aqu:105313817"/>
<gene>
    <name evidence="3" type="primary">105313817</name>
</gene>
<keyword evidence="4" id="KW-1185">Reference proteome</keyword>
<reference evidence="4" key="1">
    <citation type="journal article" date="2010" name="Nature">
        <title>The Amphimedon queenslandica genome and the evolution of animal complexity.</title>
        <authorList>
            <person name="Srivastava M."/>
            <person name="Simakov O."/>
            <person name="Chapman J."/>
            <person name="Fahey B."/>
            <person name="Gauthier M.E."/>
            <person name="Mitros T."/>
            <person name="Richards G.S."/>
            <person name="Conaco C."/>
            <person name="Dacre M."/>
            <person name="Hellsten U."/>
            <person name="Larroux C."/>
            <person name="Putnam N.H."/>
            <person name="Stanke M."/>
            <person name="Adamska M."/>
            <person name="Darling A."/>
            <person name="Degnan S.M."/>
            <person name="Oakley T.H."/>
            <person name="Plachetzki D.C."/>
            <person name="Zhai Y."/>
            <person name="Adamski M."/>
            <person name="Calcino A."/>
            <person name="Cummins S.F."/>
            <person name="Goodstein D.M."/>
            <person name="Harris C."/>
            <person name="Jackson D.J."/>
            <person name="Leys S.P."/>
            <person name="Shu S."/>
            <person name="Woodcroft B.J."/>
            <person name="Vervoort M."/>
            <person name="Kosik K.S."/>
            <person name="Manning G."/>
            <person name="Degnan B.M."/>
            <person name="Rokhsar D.S."/>
        </authorList>
    </citation>
    <scope>NUCLEOTIDE SEQUENCE [LARGE SCALE GENOMIC DNA]</scope>
</reference>
<dbReference type="Gene3D" id="3.40.50.300">
    <property type="entry name" value="P-loop containing nucleotide triphosphate hydrolases"/>
    <property type="match status" value="1"/>
</dbReference>
<dbReference type="SMART" id="SM00173">
    <property type="entry name" value="RAS"/>
    <property type="match status" value="1"/>
</dbReference>
<dbReference type="EnsemblMetazoa" id="Aqu2.1.23768_001">
    <property type="protein sequence ID" value="Aqu2.1.23768_001"/>
    <property type="gene ID" value="Aqu2.1.23768"/>
</dbReference>
<dbReference type="NCBIfam" id="TIGR00231">
    <property type="entry name" value="small_GTP"/>
    <property type="match status" value="1"/>
</dbReference>
<dbReference type="PANTHER" id="PTHR47978">
    <property type="match status" value="1"/>
</dbReference>
<proteinExistence type="inferred from homology"/>
<keyword evidence="2" id="KW-0547">Nucleotide-binding</keyword>
<name>A0A1X7U7Y4_AMPQE</name>
<evidence type="ECO:0000313" key="4">
    <source>
        <dbReference type="Proteomes" id="UP000007879"/>
    </source>
</evidence>
<sequence>MAARYKVVLVGDKDVGKTSLFHRVLFGYFKDTDEENRSTLGFDCFEKSFSALGDLVEVELNDSPGKTRFETHQISSLYRSSNAVLLVYSVEDFASFSSLRCWMEECRYYMNAVGHHNILWVLVGNKSDLESDITPEMVEDFVSEMEIEHSFVVSAKTGDGVEEMFEKVIEVTHEMRLNSKVNVDPDRGIKLSSEETNRSNPSFCYC</sequence>
<dbReference type="Proteomes" id="UP000007879">
    <property type="component" value="Unassembled WGS sequence"/>
</dbReference>
<dbReference type="SMART" id="SM00174">
    <property type="entry name" value="RHO"/>
    <property type="match status" value="1"/>
</dbReference>
<dbReference type="Pfam" id="PF00071">
    <property type="entry name" value="Ras"/>
    <property type="match status" value="1"/>
</dbReference>
<comment type="similarity">
    <text evidence="1">Belongs to the small GTPase superfamily. Rab family.</text>
</comment>
<dbReference type="OMA" id="MEECRYY"/>
<reference evidence="3" key="2">
    <citation type="submission" date="2017-05" db="UniProtKB">
        <authorList>
            <consortium name="EnsemblMetazoa"/>
        </authorList>
    </citation>
    <scope>IDENTIFICATION</scope>
</reference>
<evidence type="ECO:0000313" key="3">
    <source>
        <dbReference type="EnsemblMetazoa" id="Aqu2.1.23768_001"/>
    </source>
</evidence>
<dbReference type="OrthoDB" id="28034at2759"/>
<dbReference type="SUPFAM" id="SSF52540">
    <property type="entry name" value="P-loop containing nucleoside triphosphate hydrolases"/>
    <property type="match status" value="1"/>
</dbReference>
<dbReference type="SMART" id="SM00175">
    <property type="entry name" value="RAB"/>
    <property type="match status" value="1"/>
</dbReference>
<organism evidence="3">
    <name type="scientific">Amphimedon queenslandica</name>
    <name type="common">Sponge</name>
    <dbReference type="NCBI Taxonomy" id="400682"/>
    <lineage>
        <taxon>Eukaryota</taxon>
        <taxon>Metazoa</taxon>
        <taxon>Porifera</taxon>
        <taxon>Demospongiae</taxon>
        <taxon>Heteroscleromorpha</taxon>
        <taxon>Haplosclerida</taxon>
        <taxon>Niphatidae</taxon>
        <taxon>Amphimedon</taxon>
    </lineage>
</organism>
<dbReference type="eggNOG" id="KOG0084">
    <property type="taxonomic scope" value="Eukaryota"/>
</dbReference>
<protein>
    <submittedName>
        <fullName evidence="3">Uncharacterized protein</fullName>
    </submittedName>
</protein>
<dbReference type="InterPro" id="IPR005225">
    <property type="entry name" value="Small_GTP-bd"/>
</dbReference>
<evidence type="ECO:0000256" key="1">
    <source>
        <dbReference type="ARBA" id="ARBA00006270"/>
    </source>
</evidence>
<dbReference type="InterPro" id="IPR027417">
    <property type="entry name" value="P-loop_NTPase"/>
</dbReference>
<dbReference type="InParanoid" id="A0A1X7U7Y4"/>